<sequence>MICCKHSWRGGDPSMCLQLEGMIRLEGILISS</sequence>
<keyword evidence="2" id="KW-1185">Reference proteome</keyword>
<reference evidence="1 2" key="1">
    <citation type="journal article" date="2023" name="Mol. Ecol. Resour.">
        <title>Chromosome-level genome assembly of a triploid poplar Populus alba 'Berolinensis'.</title>
        <authorList>
            <person name="Chen S."/>
            <person name="Yu Y."/>
            <person name="Wang X."/>
            <person name="Wang S."/>
            <person name="Zhang T."/>
            <person name="Zhou Y."/>
            <person name="He R."/>
            <person name="Meng N."/>
            <person name="Wang Y."/>
            <person name="Liu W."/>
            <person name="Liu Z."/>
            <person name="Liu J."/>
            <person name="Guo Q."/>
            <person name="Huang H."/>
            <person name="Sederoff R.R."/>
            <person name="Wang G."/>
            <person name="Qu G."/>
            <person name="Chen S."/>
        </authorList>
    </citation>
    <scope>NUCLEOTIDE SEQUENCE [LARGE SCALE GENOMIC DNA]</scope>
    <source>
        <strain evidence="1">SC-2020</strain>
    </source>
</reference>
<protein>
    <submittedName>
        <fullName evidence="1">Uncharacterized protein</fullName>
    </submittedName>
</protein>
<comment type="caution">
    <text evidence="1">The sequence shown here is derived from an EMBL/GenBank/DDBJ whole genome shotgun (WGS) entry which is preliminary data.</text>
</comment>
<evidence type="ECO:0000313" key="1">
    <source>
        <dbReference type="EMBL" id="KAJ7002234.1"/>
    </source>
</evidence>
<organism evidence="1 2">
    <name type="scientific">Populus alba x Populus x berolinensis</name>
    <dbReference type="NCBI Taxonomy" id="444605"/>
    <lineage>
        <taxon>Eukaryota</taxon>
        <taxon>Viridiplantae</taxon>
        <taxon>Streptophyta</taxon>
        <taxon>Embryophyta</taxon>
        <taxon>Tracheophyta</taxon>
        <taxon>Spermatophyta</taxon>
        <taxon>Magnoliopsida</taxon>
        <taxon>eudicotyledons</taxon>
        <taxon>Gunneridae</taxon>
        <taxon>Pentapetalae</taxon>
        <taxon>rosids</taxon>
        <taxon>fabids</taxon>
        <taxon>Malpighiales</taxon>
        <taxon>Salicaceae</taxon>
        <taxon>Saliceae</taxon>
        <taxon>Populus</taxon>
    </lineage>
</organism>
<name>A0AAD6R4V0_9ROSI</name>
<proteinExistence type="predicted"/>
<gene>
    <name evidence="1" type="ORF">NC653_012326</name>
</gene>
<dbReference type="Proteomes" id="UP001164929">
    <property type="component" value="Chromosome 4"/>
</dbReference>
<dbReference type="EMBL" id="JAQIZT010000004">
    <property type="protein sequence ID" value="KAJ7002234.1"/>
    <property type="molecule type" value="Genomic_DNA"/>
</dbReference>
<accession>A0AAD6R4V0</accession>
<evidence type="ECO:0000313" key="2">
    <source>
        <dbReference type="Proteomes" id="UP001164929"/>
    </source>
</evidence>
<dbReference type="AlphaFoldDB" id="A0AAD6R4V0"/>